<dbReference type="InterPro" id="IPR006311">
    <property type="entry name" value="TAT_signal"/>
</dbReference>
<dbReference type="InterPro" id="IPR007029">
    <property type="entry name" value="YHS_dom"/>
</dbReference>
<reference evidence="3 4" key="1">
    <citation type="submission" date="2017-08" db="EMBL/GenBank/DDBJ databases">
        <authorList>
            <person name="de Groot N.N."/>
        </authorList>
    </citation>
    <scope>NUCLEOTIDE SEQUENCE [LARGE SCALE GENOMIC DNA]</scope>
    <source>
        <strain evidence="3 4">USBA 352</strain>
    </source>
</reference>
<dbReference type="Proteomes" id="UP000219331">
    <property type="component" value="Unassembled WGS sequence"/>
</dbReference>
<keyword evidence="1" id="KW-0732">Signal</keyword>
<proteinExistence type="predicted"/>
<protein>
    <submittedName>
        <fullName evidence="3">YHS domain-containing protein</fullName>
    </submittedName>
</protein>
<dbReference type="STRING" id="538381.GCA_001696535_01273"/>
<evidence type="ECO:0000256" key="1">
    <source>
        <dbReference type="SAM" id="SignalP"/>
    </source>
</evidence>
<name>A0A285R590_9HYPH</name>
<gene>
    <name evidence="3" type="ORF">SAMN05421512_101194</name>
</gene>
<evidence type="ECO:0000259" key="2">
    <source>
        <dbReference type="Pfam" id="PF04945"/>
    </source>
</evidence>
<evidence type="ECO:0000313" key="3">
    <source>
        <dbReference type="EMBL" id="SOB89285.1"/>
    </source>
</evidence>
<dbReference type="OrthoDB" id="344729at2"/>
<keyword evidence="4" id="KW-1185">Reference proteome</keyword>
<organism evidence="3 4">
    <name type="scientific">Stappia indica</name>
    <dbReference type="NCBI Taxonomy" id="538381"/>
    <lineage>
        <taxon>Bacteria</taxon>
        <taxon>Pseudomonadati</taxon>
        <taxon>Pseudomonadota</taxon>
        <taxon>Alphaproteobacteria</taxon>
        <taxon>Hyphomicrobiales</taxon>
        <taxon>Stappiaceae</taxon>
        <taxon>Stappia</taxon>
    </lineage>
</organism>
<dbReference type="Pfam" id="PF04945">
    <property type="entry name" value="YHS"/>
    <property type="match status" value="1"/>
</dbReference>
<feature type="chain" id="PRO_5011482858" evidence="1">
    <location>
        <begin position="31"/>
        <end position="168"/>
    </location>
</feature>
<feature type="signal peptide" evidence="1">
    <location>
        <begin position="1"/>
        <end position="30"/>
    </location>
</feature>
<dbReference type="AlphaFoldDB" id="A0A285R590"/>
<evidence type="ECO:0000313" key="4">
    <source>
        <dbReference type="Proteomes" id="UP000219331"/>
    </source>
</evidence>
<dbReference type="NCBIfam" id="NF041384">
    <property type="entry name" value="YHS_seleno_dom"/>
    <property type="match status" value="1"/>
</dbReference>
<dbReference type="EMBL" id="OBML01000001">
    <property type="protein sequence ID" value="SOB89285.1"/>
    <property type="molecule type" value="Genomic_DNA"/>
</dbReference>
<dbReference type="PROSITE" id="PS51318">
    <property type="entry name" value="TAT"/>
    <property type="match status" value="1"/>
</dbReference>
<dbReference type="RefSeq" id="WP_067217260.1">
    <property type="nucleotide sequence ID" value="NZ_MBQE01000001.1"/>
</dbReference>
<feature type="domain" description="YHS" evidence="2">
    <location>
        <begin position="60"/>
        <end position="105"/>
    </location>
</feature>
<sequence>MTRKRSGGVSRRRVVLAAAAVLLAAGTASAGWFGLGGSSDTGQVFTGIVEGVAVGGYDPVAYFTQGRPVEGSAQITAEYRGATWRFASEANRETFVAEPEKYAPAYGGYCSWAVAQGKLAKGDPKNWDIVDGRLYLNYSDDIQSRWRKDIPGFIGKAQANWPGLAAGN</sequence>
<accession>A0A285R590</accession>